<feature type="domain" description="LysM" evidence="2">
    <location>
        <begin position="90"/>
        <end position="142"/>
    </location>
</feature>
<dbReference type="PROSITE" id="PS51782">
    <property type="entry name" value="LYSM"/>
    <property type="match status" value="1"/>
</dbReference>
<dbReference type="EMBL" id="CAFBIZ010000006">
    <property type="protein sequence ID" value="CAB4846168.1"/>
    <property type="molecule type" value="Genomic_DNA"/>
</dbReference>
<dbReference type="SMART" id="SM00257">
    <property type="entry name" value="LysM"/>
    <property type="match status" value="1"/>
</dbReference>
<keyword evidence="1" id="KW-0812">Transmembrane</keyword>
<sequence>MAAMTMSAKYDHYAPRVERSAGPRAVVGRTVALPARAGRDRSPVRLTRRGRRLARVMVIVVALVVTLMLMVVGHVGSSQADVGPVVVATSTVVVQPGQTLWAIALEVAPDADARDTIERIQVLSGLSGVNANVVHPGQRLVVPRKG</sequence>
<dbReference type="AlphaFoldDB" id="A0A6J7JXQ5"/>
<name>A0A6J7JXQ5_9ZZZZ</name>
<keyword evidence="1" id="KW-1133">Transmembrane helix</keyword>
<reference evidence="4" key="1">
    <citation type="submission" date="2020-05" db="EMBL/GenBank/DDBJ databases">
        <authorList>
            <person name="Chiriac C."/>
            <person name="Salcher M."/>
            <person name="Ghai R."/>
            <person name="Kavagutti S V."/>
        </authorList>
    </citation>
    <scope>NUCLEOTIDE SEQUENCE</scope>
</reference>
<protein>
    <submittedName>
        <fullName evidence="4">Unannotated protein</fullName>
    </submittedName>
</protein>
<dbReference type="EMBL" id="CAFBPU010000064">
    <property type="protein sequence ID" value="CAB5039351.1"/>
    <property type="molecule type" value="Genomic_DNA"/>
</dbReference>
<proteinExistence type="predicted"/>
<dbReference type="EMBL" id="CAFBND010000060">
    <property type="protein sequence ID" value="CAB4947469.1"/>
    <property type="molecule type" value="Genomic_DNA"/>
</dbReference>
<evidence type="ECO:0000313" key="4">
    <source>
        <dbReference type="EMBL" id="CAB4947469.1"/>
    </source>
</evidence>
<accession>A0A6J7JXQ5</accession>
<dbReference type="Pfam" id="PF01476">
    <property type="entry name" value="LysM"/>
    <property type="match status" value="1"/>
</dbReference>
<keyword evidence="1" id="KW-0472">Membrane</keyword>
<evidence type="ECO:0000259" key="2">
    <source>
        <dbReference type="PROSITE" id="PS51782"/>
    </source>
</evidence>
<evidence type="ECO:0000256" key="1">
    <source>
        <dbReference type="SAM" id="Phobius"/>
    </source>
</evidence>
<gene>
    <name evidence="3" type="ORF">UFOPK3268_00102</name>
    <name evidence="4" type="ORF">UFOPK3752_01446</name>
    <name evidence="5" type="ORF">UFOPK4150_02162</name>
</gene>
<dbReference type="InterPro" id="IPR036779">
    <property type="entry name" value="LysM_dom_sf"/>
</dbReference>
<dbReference type="InterPro" id="IPR018392">
    <property type="entry name" value="LysM"/>
</dbReference>
<evidence type="ECO:0000313" key="5">
    <source>
        <dbReference type="EMBL" id="CAB5039351.1"/>
    </source>
</evidence>
<organism evidence="4">
    <name type="scientific">freshwater metagenome</name>
    <dbReference type="NCBI Taxonomy" id="449393"/>
    <lineage>
        <taxon>unclassified sequences</taxon>
        <taxon>metagenomes</taxon>
        <taxon>ecological metagenomes</taxon>
    </lineage>
</organism>
<dbReference type="Gene3D" id="3.10.350.10">
    <property type="entry name" value="LysM domain"/>
    <property type="match status" value="1"/>
</dbReference>
<feature type="transmembrane region" description="Helical" evidence="1">
    <location>
        <begin position="53"/>
        <end position="75"/>
    </location>
</feature>
<evidence type="ECO:0000313" key="3">
    <source>
        <dbReference type="EMBL" id="CAB4846168.1"/>
    </source>
</evidence>